<dbReference type="GO" id="GO:0051603">
    <property type="term" value="P:proteolysis involved in protein catabolic process"/>
    <property type="evidence" value="ECO:0007669"/>
    <property type="project" value="InterPro"/>
</dbReference>
<dbReference type="EMBL" id="SJSM01000002">
    <property type="protein sequence ID" value="TCC98814.1"/>
    <property type="molecule type" value="Genomic_DNA"/>
</dbReference>
<proteinExistence type="predicted"/>
<name>A0A4R0NIX4_9SPHI</name>
<dbReference type="AlphaFoldDB" id="A0A4R0NIX4"/>
<dbReference type="Gene3D" id="3.60.20.10">
    <property type="entry name" value="Glutamine Phosphoribosylpyrophosphate, subunit 1, domain 1"/>
    <property type="match status" value="1"/>
</dbReference>
<dbReference type="Proteomes" id="UP000291117">
    <property type="component" value="Unassembled WGS sequence"/>
</dbReference>
<comment type="caution">
    <text evidence="1">The sequence shown here is derived from an EMBL/GenBank/DDBJ whole genome shotgun (WGS) entry which is preliminary data.</text>
</comment>
<dbReference type="GO" id="GO:0005839">
    <property type="term" value="C:proteasome core complex"/>
    <property type="evidence" value="ECO:0007669"/>
    <property type="project" value="InterPro"/>
</dbReference>
<reference evidence="1 2" key="1">
    <citation type="submission" date="2019-02" db="EMBL/GenBank/DDBJ databases">
        <title>Pedobacter sp. RP-3-8 sp. nov., isolated from Arctic soil.</title>
        <authorList>
            <person name="Dahal R.H."/>
        </authorList>
    </citation>
    <scope>NUCLEOTIDE SEQUENCE [LARGE SCALE GENOMIC DNA]</scope>
    <source>
        <strain evidence="1 2">RP-3-8</strain>
    </source>
</reference>
<accession>A0A4R0NIX4</accession>
<dbReference type="RefSeq" id="WP_131607794.1">
    <property type="nucleotide sequence ID" value="NZ_SJSM01000002.1"/>
</dbReference>
<organism evidence="1 2">
    <name type="scientific">Pedobacter hiemivivus</name>
    <dbReference type="NCBI Taxonomy" id="2530454"/>
    <lineage>
        <taxon>Bacteria</taxon>
        <taxon>Pseudomonadati</taxon>
        <taxon>Bacteroidota</taxon>
        <taxon>Sphingobacteriia</taxon>
        <taxon>Sphingobacteriales</taxon>
        <taxon>Sphingobacteriaceae</taxon>
        <taxon>Pedobacter</taxon>
    </lineage>
</organism>
<sequence>MSIVFAILELPKDIVLFADRKRTYRDKNDMIVRSDEMKKIFKINDHLACGITGDAVWGSTLAAHLQKVSVLYPSELISFIKAYPVAEGSTITLIGLYDDHKPFIFGYATEGVEKLYFQNCQSVATSPIEYVNQCNKYLSGRLDSQDGFKLIIQDTIRFASELNPSEISDTFNSIHFHLEDDVWTIIEH</sequence>
<keyword evidence="2" id="KW-1185">Reference proteome</keyword>
<gene>
    <name evidence="1" type="ORF">EZ444_05935</name>
</gene>
<evidence type="ECO:0000313" key="2">
    <source>
        <dbReference type="Proteomes" id="UP000291117"/>
    </source>
</evidence>
<dbReference type="InterPro" id="IPR029055">
    <property type="entry name" value="Ntn_hydrolases_N"/>
</dbReference>
<dbReference type="InterPro" id="IPR001353">
    <property type="entry name" value="Proteasome_sua/b"/>
</dbReference>
<dbReference type="SUPFAM" id="SSF56235">
    <property type="entry name" value="N-terminal nucleophile aminohydrolases (Ntn hydrolases)"/>
    <property type="match status" value="1"/>
</dbReference>
<evidence type="ECO:0000313" key="1">
    <source>
        <dbReference type="EMBL" id="TCC98814.1"/>
    </source>
</evidence>
<dbReference type="CDD" id="cd01901">
    <property type="entry name" value="Ntn_hydrolase"/>
    <property type="match status" value="1"/>
</dbReference>
<dbReference type="Pfam" id="PF00227">
    <property type="entry name" value="Proteasome"/>
    <property type="match status" value="1"/>
</dbReference>
<protein>
    <submittedName>
        <fullName evidence="1">Uncharacterized protein</fullName>
    </submittedName>
</protein>